<dbReference type="Gene3D" id="3.30.200.20">
    <property type="entry name" value="Phosphorylase Kinase, domain 1"/>
    <property type="match status" value="1"/>
</dbReference>
<proteinExistence type="predicted"/>
<evidence type="ECO:0000313" key="12">
    <source>
        <dbReference type="Proteomes" id="UP000277580"/>
    </source>
</evidence>
<dbReference type="PANTHER" id="PTHR24419">
    <property type="entry name" value="INTERLEUKIN-1 RECEPTOR-ASSOCIATED KINASE"/>
    <property type="match status" value="1"/>
</dbReference>
<feature type="region of interest" description="Disordered" evidence="9">
    <location>
        <begin position="31"/>
        <end position="295"/>
    </location>
</feature>
<feature type="compositionally biased region" description="Low complexity" evidence="9">
    <location>
        <begin position="212"/>
        <end position="231"/>
    </location>
</feature>
<dbReference type="InterPro" id="IPR000719">
    <property type="entry name" value="Prot_kinase_dom"/>
</dbReference>
<dbReference type="EC" id="2.7.11.1" evidence="1"/>
<dbReference type="STRING" id="1392247.A0A3N4KHU2"/>
<dbReference type="InParanoid" id="A0A3N4KHU2"/>
<dbReference type="GO" id="GO:0005737">
    <property type="term" value="C:cytoplasm"/>
    <property type="evidence" value="ECO:0007669"/>
    <property type="project" value="TreeGrafter"/>
</dbReference>
<evidence type="ECO:0000256" key="6">
    <source>
        <dbReference type="ARBA" id="ARBA00022840"/>
    </source>
</evidence>
<dbReference type="InterPro" id="IPR011009">
    <property type="entry name" value="Kinase-like_dom_sf"/>
</dbReference>
<feature type="compositionally biased region" description="Low complexity" evidence="9">
    <location>
        <begin position="239"/>
        <end position="251"/>
    </location>
</feature>
<evidence type="ECO:0000256" key="5">
    <source>
        <dbReference type="ARBA" id="ARBA00022777"/>
    </source>
</evidence>
<dbReference type="GO" id="GO:0072354">
    <property type="term" value="F:histone H3T3 kinase activity"/>
    <property type="evidence" value="ECO:0007669"/>
    <property type="project" value="TreeGrafter"/>
</dbReference>
<accession>A0A3N4KHU2</accession>
<dbReference type="GO" id="GO:0000278">
    <property type="term" value="P:mitotic cell cycle"/>
    <property type="evidence" value="ECO:0007669"/>
    <property type="project" value="TreeGrafter"/>
</dbReference>
<feature type="compositionally biased region" description="Gly residues" evidence="9">
    <location>
        <begin position="62"/>
        <end position="72"/>
    </location>
</feature>
<dbReference type="OrthoDB" id="5327538at2759"/>
<feature type="domain" description="Protein kinase" evidence="10">
    <location>
        <begin position="450"/>
        <end position="783"/>
    </location>
</feature>
<feature type="compositionally biased region" description="Basic and acidic residues" evidence="9">
    <location>
        <begin position="267"/>
        <end position="276"/>
    </location>
</feature>
<evidence type="ECO:0000256" key="3">
    <source>
        <dbReference type="ARBA" id="ARBA00022679"/>
    </source>
</evidence>
<dbReference type="GO" id="GO:0005634">
    <property type="term" value="C:nucleus"/>
    <property type="evidence" value="ECO:0007669"/>
    <property type="project" value="TreeGrafter"/>
</dbReference>
<keyword evidence="6" id="KW-0067">ATP-binding</keyword>
<gene>
    <name evidence="11" type="ORF">P167DRAFT_567611</name>
</gene>
<reference evidence="11 12" key="1">
    <citation type="journal article" date="2018" name="Nat. Ecol. Evol.">
        <title>Pezizomycetes genomes reveal the molecular basis of ectomycorrhizal truffle lifestyle.</title>
        <authorList>
            <person name="Murat C."/>
            <person name="Payen T."/>
            <person name="Noel B."/>
            <person name="Kuo A."/>
            <person name="Morin E."/>
            <person name="Chen J."/>
            <person name="Kohler A."/>
            <person name="Krizsan K."/>
            <person name="Balestrini R."/>
            <person name="Da Silva C."/>
            <person name="Montanini B."/>
            <person name="Hainaut M."/>
            <person name="Levati E."/>
            <person name="Barry K.W."/>
            <person name="Belfiori B."/>
            <person name="Cichocki N."/>
            <person name="Clum A."/>
            <person name="Dockter R.B."/>
            <person name="Fauchery L."/>
            <person name="Guy J."/>
            <person name="Iotti M."/>
            <person name="Le Tacon F."/>
            <person name="Lindquist E.A."/>
            <person name="Lipzen A."/>
            <person name="Malagnac F."/>
            <person name="Mello A."/>
            <person name="Molinier V."/>
            <person name="Miyauchi S."/>
            <person name="Poulain J."/>
            <person name="Riccioni C."/>
            <person name="Rubini A."/>
            <person name="Sitrit Y."/>
            <person name="Splivallo R."/>
            <person name="Traeger S."/>
            <person name="Wang M."/>
            <person name="Zifcakova L."/>
            <person name="Wipf D."/>
            <person name="Zambonelli A."/>
            <person name="Paolocci F."/>
            <person name="Nowrousian M."/>
            <person name="Ottonello S."/>
            <person name="Baldrian P."/>
            <person name="Spatafora J.W."/>
            <person name="Henrissat B."/>
            <person name="Nagy L.G."/>
            <person name="Aury J.M."/>
            <person name="Wincker P."/>
            <person name="Grigoriev I.V."/>
            <person name="Bonfante P."/>
            <person name="Martin F.M."/>
        </authorList>
    </citation>
    <scope>NUCLEOTIDE SEQUENCE [LARGE SCALE GENOMIC DNA]</scope>
    <source>
        <strain evidence="11 12">CCBAS932</strain>
    </source>
</reference>
<keyword evidence="12" id="KW-1185">Reference proteome</keyword>
<dbReference type="Gene3D" id="1.10.510.10">
    <property type="entry name" value="Transferase(Phosphotransferase) domain 1"/>
    <property type="match status" value="1"/>
</dbReference>
<dbReference type="EMBL" id="ML119157">
    <property type="protein sequence ID" value="RPB08909.1"/>
    <property type="molecule type" value="Genomic_DNA"/>
</dbReference>
<evidence type="ECO:0000256" key="8">
    <source>
        <dbReference type="ARBA" id="ARBA00048679"/>
    </source>
</evidence>
<comment type="catalytic activity">
    <reaction evidence="7">
        <text>L-threonyl-[protein] + ATP = O-phospho-L-threonyl-[protein] + ADP + H(+)</text>
        <dbReference type="Rhea" id="RHEA:46608"/>
        <dbReference type="Rhea" id="RHEA-COMP:11060"/>
        <dbReference type="Rhea" id="RHEA-COMP:11605"/>
        <dbReference type="ChEBI" id="CHEBI:15378"/>
        <dbReference type="ChEBI" id="CHEBI:30013"/>
        <dbReference type="ChEBI" id="CHEBI:30616"/>
        <dbReference type="ChEBI" id="CHEBI:61977"/>
        <dbReference type="ChEBI" id="CHEBI:456216"/>
        <dbReference type="EC" id="2.7.11.1"/>
    </reaction>
</comment>
<organism evidence="11 12">
    <name type="scientific">Morchella conica CCBAS932</name>
    <dbReference type="NCBI Taxonomy" id="1392247"/>
    <lineage>
        <taxon>Eukaryota</taxon>
        <taxon>Fungi</taxon>
        <taxon>Dikarya</taxon>
        <taxon>Ascomycota</taxon>
        <taxon>Pezizomycotina</taxon>
        <taxon>Pezizomycetes</taxon>
        <taxon>Pezizales</taxon>
        <taxon>Morchellaceae</taxon>
        <taxon>Morchella</taxon>
    </lineage>
</organism>
<dbReference type="AlphaFoldDB" id="A0A3N4KHU2"/>
<dbReference type="SUPFAM" id="SSF56112">
    <property type="entry name" value="Protein kinase-like (PK-like)"/>
    <property type="match status" value="1"/>
</dbReference>
<name>A0A3N4KHU2_9PEZI</name>
<dbReference type="PROSITE" id="PS50011">
    <property type="entry name" value="PROTEIN_KINASE_DOM"/>
    <property type="match status" value="1"/>
</dbReference>
<evidence type="ECO:0000256" key="4">
    <source>
        <dbReference type="ARBA" id="ARBA00022741"/>
    </source>
</evidence>
<keyword evidence="4" id="KW-0547">Nucleotide-binding</keyword>
<dbReference type="GO" id="GO:0005524">
    <property type="term" value="F:ATP binding"/>
    <property type="evidence" value="ECO:0007669"/>
    <property type="project" value="UniProtKB-KW"/>
</dbReference>
<evidence type="ECO:0000256" key="7">
    <source>
        <dbReference type="ARBA" id="ARBA00047899"/>
    </source>
</evidence>
<dbReference type="PANTHER" id="PTHR24419:SF18">
    <property type="entry name" value="SERINE_THREONINE-PROTEIN KINASE HASPIN"/>
    <property type="match status" value="1"/>
</dbReference>
<keyword evidence="5" id="KW-0418">Kinase</keyword>
<keyword evidence="2" id="KW-0723">Serine/threonine-protein kinase</keyword>
<evidence type="ECO:0000256" key="9">
    <source>
        <dbReference type="SAM" id="MobiDB-lite"/>
    </source>
</evidence>
<dbReference type="InterPro" id="IPR024604">
    <property type="entry name" value="GSG2_C"/>
</dbReference>
<feature type="compositionally biased region" description="Low complexity" evidence="9">
    <location>
        <begin position="117"/>
        <end position="148"/>
    </location>
</feature>
<dbReference type="Proteomes" id="UP000277580">
    <property type="component" value="Unassembled WGS sequence"/>
</dbReference>
<dbReference type="SMART" id="SM01331">
    <property type="entry name" value="DUF3635"/>
    <property type="match status" value="1"/>
</dbReference>
<feature type="compositionally biased region" description="Low complexity" evidence="9">
    <location>
        <begin position="32"/>
        <end position="49"/>
    </location>
</feature>
<protein>
    <recommendedName>
        <fullName evidence="1">non-specific serine/threonine protein kinase</fullName>
        <ecNumber evidence="1">2.7.11.1</ecNumber>
    </recommendedName>
</protein>
<keyword evidence="3" id="KW-0808">Transferase</keyword>
<evidence type="ECO:0000256" key="1">
    <source>
        <dbReference type="ARBA" id="ARBA00012513"/>
    </source>
</evidence>
<evidence type="ECO:0000256" key="2">
    <source>
        <dbReference type="ARBA" id="ARBA00022527"/>
    </source>
</evidence>
<evidence type="ECO:0000259" key="10">
    <source>
        <dbReference type="PROSITE" id="PS50011"/>
    </source>
</evidence>
<dbReference type="GO" id="GO:0035556">
    <property type="term" value="P:intracellular signal transduction"/>
    <property type="evidence" value="ECO:0007669"/>
    <property type="project" value="TreeGrafter"/>
</dbReference>
<comment type="catalytic activity">
    <reaction evidence="8">
        <text>L-seryl-[protein] + ATP = O-phospho-L-seryl-[protein] + ADP + H(+)</text>
        <dbReference type="Rhea" id="RHEA:17989"/>
        <dbReference type="Rhea" id="RHEA-COMP:9863"/>
        <dbReference type="Rhea" id="RHEA-COMP:11604"/>
        <dbReference type="ChEBI" id="CHEBI:15378"/>
        <dbReference type="ChEBI" id="CHEBI:29999"/>
        <dbReference type="ChEBI" id="CHEBI:30616"/>
        <dbReference type="ChEBI" id="CHEBI:83421"/>
        <dbReference type="ChEBI" id="CHEBI:456216"/>
        <dbReference type="EC" id="2.7.11.1"/>
    </reaction>
</comment>
<evidence type="ECO:0000313" key="11">
    <source>
        <dbReference type="EMBL" id="RPB08909.1"/>
    </source>
</evidence>
<sequence length="783" mass="84934">MSGKPKKTYGKKVTAHVSGWFARDLWNAAVPAASASATSTATAGAKSSSGSGGSSNGRSGSMNGGNGGNGSGRRGRPPGLDSDSDSDSDGEGKQVGARGKDEDSEDEESKDSGSGGKNINSNGTSNGKALAPAARNRTTTTNGTTTAAFSDPDSDSDTHSAHAPFVTITSPYSPPPHRRRPNPTLAHSSPEASDSEDSLDLPGTPEHEELEANILALLAPSPTLTPTTTTTSDKENDLPASSTSSTSSPSSPHRRPRPRTPTGVPRSPREALKERAITPVESPARKNGVRKKRASVVSPLVRAAGGREGVDIKVWEDGRERERERGEGREEREMVEKMRRVTIGLEEVLELGGRRRLEREAVEVEVKEVKEVQAGYDGYAKGEYAGSDTSELTELDAEEEVEELEEGEAEYEEDECEYYVDDAAIEELLGLCTTPTVLDFTEYITALQATHTVTKLGEASYSEVFLSTPHPTPTTTTTSSPTTTTPRTTVLKIIPFAAPEQCTLTSILQEVSITRTMAVHKGFIGFHGAHVCRGYFPDALMRCWDEYEELRGSENERPEFYGAGQWWAVVGLEMGGVDLEHFELKGWGEAVDVFWQVAEALAGGEGCEFEHRDLHYGNIVIQRNPTGLKVSLIDYTLSRALCPPLPTTTTQKPKAHFAPLDDPALFSGKGDYQFDIYRFMRTHLSSGLVPPDEEAIDWDVYAPRTNVFWLHYLACVLLRRKGLPRGRRIAGDTEREAFEAVERIVAGIDPRKKRYRVRFAGSGGRCAKALCKGAVQGRGGDRI</sequence>
<dbReference type="Pfam" id="PF12330">
    <property type="entry name" value="Haspin_kinase"/>
    <property type="match status" value="1"/>
</dbReference>